<evidence type="ECO:0000313" key="6">
    <source>
        <dbReference type="Proteomes" id="UP000179099"/>
    </source>
</evidence>
<gene>
    <name evidence="5" type="ORF">A2Y98_03540</name>
</gene>
<dbReference type="GO" id="GO:0031410">
    <property type="term" value="C:cytoplasmic vesicle"/>
    <property type="evidence" value="ECO:0007669"/>
    <property type="project" value="TreeGrafter"/>
</dbReference>
<evidence type="ECO:0000256" key="3">
    <source>
        <dbReference type="SAM" id="MobiDB-lite"/>
    </source>
</evidence>
<dbReference type="Proteomes" id="UP000179099">
    <property type="component" value="Unassembled WGS sequence"/>
</dbReference>
<dbReference type="InterPro" id="IPR037524">
    <property type="entry name" value="PA14/GLEYA"/>
</dbReference>
<dbReference type="Gene3D" id="3.90.182.10">
    <property type="entry name" value="Toxin - Anthrax Protective Antigen,domain 1"/>
    <property type="match status" value="1"/>
</dbReference>
<dbReference type="SUPFAM" id="SSF49299">
    <property type="entry name" value="PKD domain"/>
    <property type="match status" value="2"/>
</dbReference>
<keyword evidence="2" id="KW-1015">Disulfide bond</keyword>
<accession>A0A1G2F972</accession>
<dbReference type="InterPro" id="IPR006558">
    <property type="entry name" value="LamG-like"/>
</dbReference>
<dbReference type="SUPFAM" id="SSF49899">
    <property type="entry name" value="Concanavalin A-like lectins/glucanases"/>
    <property type="match status" value="2"/>
</dbReference>
<dbReference type="InterPro" id="IPR013783">
    <property type="entry name" value="Ig-like_fold"/>
</dbReference>
<dbReference type="EMBL" id="MHMW01000015">
    <property type="protein sequence ID" value="OGZ34302.1"/>
    <property type="molecule type" value="Genomic_DNA"/>
</dbReference>
<dbReference type="CDD" id="cd00146">
    <property type="entry name" value="PKD"/>
    <property type="match status" value="1"/>
</dbReference>
<feature type="domain" description="PA14" evidence="4">
    <location>
        <begin position="807"/>
        <end position="939"/>
    </location>
</feature>
<dbReference type="PANTHER" id="PTHR46182:SF2">
    <property type="entry name" value="FI19480P1"/>
    <property type="match status" value="1"/>
</dbReference>
<reference evidence="5 6" key="1">
    <citation type="journal article" date="2016" name="Nat. Commun.">
        <title>Thousands of microbial genomes shed light on interconnected biogeochemical processes in an aquifer system.</title>
        <authorList>
            <person name="Anantharaman K."/>
            <person name="Brown C.T."/>
            <person name="Hug L.A."/>
            <person name="Sharon I."/>
            <person name="Castelle C.J."/>
            <person name="Probst A.J."/>
            <person name="Thomas B.C."/>
            <person name="Singh A."/>
            <person name="Wilkins M.J."/>
            <person name="Karaoz U."/>
            <person name="Brodie E.L."/>
            <person name="Williams K.H."/>
            <person name="Hubbard S.S."/>
            <person name="Banfield J.F."/>
        </authorList>
    </citation>
    <scope>NUCLEOTIDE SEQUENCE [LARGE SCALE GENOMIC DNA]</scope>
</reference>
<dbReference type="GO" id="GO:0016020">
    <property type="term" value="C:membrane"/>
    <property type="evidence" value="ECO:0007669"/>
    <property type="project" value="TreeGrafter"/>
</dbReference>
<evidence type="ECO:0000256" key="2">
    <source>
        <dbReference type="ARBA" id="ARBA00023157"/>
    </source>
</evidence>
<dbReference type="PANTHER" id="PTHR46182">
    <property type="entry name" value="FI19480P1"/>
    <property type="match status" value="1"/>
</dbReference>
<organism evidence="5 6">
    <name type="scientific">Candidatus Portnoybacteria bacterium RBG_19FT_COMBO_36_7</name>
    <dbReference type="NCBI Taxonomy" id="1801992"/>
    <lineage>
        <taxon>Bacteria</taxon>
        <taxon>Candidatus Portnoyibacteriota</taxon>
    </lineage>
</organism>
<proteinExistence type="predicted"/>
<evidence type="ECO:0000256" key="1">
    <source>
        <dbReference type="ARBA" id="ARBA00022729"/>
    </source>
</evidence>
<feature type="region of interest" description="Disordered" evidence="3">
    <location>
        <begin position="374"/>
        <end position="438"/>
    </location>
</feature>
<dbReference type="InterPro" id="IPR022409">
    <property type="entry name" value="PKD/Chitinase_dom"/>
</dbReference>
<dbReference type="Pfam" id="PF22352">
    <property type="entry name" value="K319L-like_PKD"/>
    <property type="match status" value="1"/>
</dbReference>
<name>A0A1G2F972_9BACT</name>
<dbReference type="SMART" id="SM00089">
    <property type="entry name" value="PKD"/>
    <property type="match status" value="2"/>
</dbReference>
<dbReference type="SMART" id="SM00560">
    <property type="entry name" value="LamGL"/>
    <property type="match status" value="2"/>
</dbReference>
<dbReference type="InterPro" id="IPR029865">
    <property type="entry name" value="KIAA0319-like"/>
</dbReference>
<protein>
    <recommendedName>
        <fullName evidence="4">PA14 domain-containing protein</fullName>
    </recommendedName>
</protein>
<evidence type="ECO:0000259" key="4">
    <source>
        <dbReference type="PROSITE" id="PS51820"/>
    </source>
</evidence>
<dbReference type="PROSITE" id="PS51820">
    <property type="entry name" value="PA14"/>
    <property type="match status" value="1"/>
</dbReference>
<dbReference type="Gene3D" id="2.60.120.200">
    <property type="match status" value="2"/>
</dbReference>
<feature type="compositionally biased region" description="Polar residues" evidence="3">
    <location>
        <begin position="376"/>
        <end position="438"/>
    </location>
</feature>
<evidence type="ECO:0000313" key="5">
    <source>
        <dbReference type="EMBL" id="OGZ34302.1"/>
    </source>
</evidence>
<sequence length="1508" mass="164637">MKKLNKKAIHFFIFLFFGGALIFFFYQPQPVLANDFSGDPSAVSLYNLEPSALTTDSKGTNTINAGTAPASDAVLYKQGVGSGNFYGDSPQRIDANLSNNFPFKTGTTNYLMSLAFWFRPDVVGSSPGGCLVSKYTAGGLSWAIWYDGDEKISFWINTSGGTQYVTHNTVLSINTWYHVTVTINRTSKAVTIRLKDTNGDTVGTDIDTTHGGTTSLNITSAPFAIGAYGISYNFDGRIDEFVVFNDILTAEESTAIAKGTYGGAPAETLFVSLSADPSSGTAPLDSVLTADVSGTAIGTVNYSFWWNCSDPTTSVSAAQTACGSLPTPVAGSCVTNTNGAKCDEISNDTQNAPSHSYPAGSYSAKVIVEKGAAPAAQSQTSITSNNPPTANAGSDQAITLPTNSVTISGASESDTDGTIASRSWTRTSGPSTPTIGNGTTLIPTFSNLIEGTYIFRLTVTDNLDATGYDEISIVVSPAQPDTEAPVISNVWPTESDVVSYIGIVLSLQTDEHATCKYDIENRSFDEMLNVFSGPTAAPAIDSGLIGYWKFDETTGTQAADSSISNKPGTLYNGPVWTAGKINNALLFDGVNDYVDMGDQQIYDADPGDKLTILGWIKGGAQSSNKYFFWKEGGCIGWGFALQPDGNIIFHFRTGTGCTDYTTYPITTNDIRYDDNQWHLVAGVFDRPNNLMELFVDGESKGTATLNNAAGDGVGRLRIGTNWDNSKPFSGMIDDVRIYNWPLSAPQIQQLYMDETFYYTGALPDLERGKTYTYYAKCQDDFGNTTSGYPISFTVSEIITGGLWGHYNTIQEVAAYSYSNNTIKDAAVETVNFYNNFDPILLERTGQIANTSVIWKGAIFAEKDGTYNFRLNISGNWVIFEVDGLVYQGSTDGSGSKYLTAGWHDIFFILYVFKTQLTANTQMLYWTPPGESEEIIPADHLSPQNWSDLIITIPDISKPMQPINYILAGSGSGDAQETHPTNLAIEVSLPSGVAWEDVKPIEDEVWIYWFYSDNPVITITNNNTGLSRTITGTQIKTVHGFNKKGMLTKVPPELIPDSGNGNLSLSFDTTFTRADGVSILIPYYDATRPEGRISIRAAGDSEYWSVSKVMVYPLDGLVNNDIRPFFIFGDGETKIEMPTSYRPNYIVMLSGTGAPPSDFAFLQKIGGTKLIPENPASLSLSSPETWYPVFGREGPQLDVLSPYPNYQPNSWPSAPDTGYGYIKNISVPSENTWIAFQYYSSNFPEDGVDGSGESTMMMAGGVFSSISLEEEVINSPPKAENLQVVKGDYCSIIPVHSFSWTYSDDDGDNQSQFQFQVDNNADFISPEVDMNFSGLSNPSPSTNNQLVNVAVSPLPGSNQIEYNPNWPNPNYYWRVRVWDDQGGDSNWVYPPGSAILPGDPFATEKHRYPEGYDNFSMNPENPEAEESIQFTDNSICYDDDGACDFFSWDFLPDGDPLTSSDQNPIVKFPSGGTKSVTLKVTDSDGYYCIANRNLNFKIRYFWREISPWW</sequence>
<dbReference type="Pfam" id="PF13385">
    <property type="entry name" value="Laminin_G_3"/>
    <property type="match status" value="2"/>
</dbReference>
<dbReference type="InterPro" id="IPR013320">
    <property type="entry name" value="ConA-like_dom_sf"/>
</dbReference>
<comment type="caution">
    <text evidence="5">The sequence shown here is derived from an EMBL/GenBank/DDBJ whole genome shotgun (WGS) entry which is preliminary data.</text>
</comment>
<keyword evidence="1" id="KW-0732">Signal</keyword>
<dbReference type="SUPFAM" id="SSF56988">
    <property type="entry name" value="Anthrax protective antigen"/>
    <property type="match status" value="1"/>
</dbReference>
<dbReference type="InterPro" id="IPR035986">
    <property type="entry name" value="PKD_dom_sf"/>
</dbReference>
<dbReference type="STRING" id="1801992.A2Y98_03540"/>
<dbReference type="Gene3D" id="2.60.40.10">
    <property type="entry name" value="Immunoglobulins"/>
    <property type="match status" value="3"/>
</dbReference>